<dbReference type="AlphaFoldDB" id="A0A2G9SLH2"/>
<feature type="chain" id="PRO_5013553721" evidence="1">
    <location>
        <begin position="30"/>
        <end position="56"/>
    </location>
</feature>
<organism evidence="2 3">
    <name type="scientific">Aquarana catesbeiana</name>
    <name type="common">American bullfrog</name>
    <name type="synonym">Rana catesbeiana</name>
    <dbReference type="NCBI Taxonomy" id="8400"/>
    <lineage>
        <taxon>Eukaryota</taxon>
        <taxon>Metazoa</taxon>
        <taxon>Chordata</taxon>
        <taxon>Craniata</taxon>
        <taxon>Vertebrata</taxon>
        <taxon>Euteleostomi</taxon>
        <taxon>Amphibia</taxon>
        <taxon>Batrachia</taxon>
        <taxon>Anura</taxon>
        <taxon>Neobatrachia</taxon>
        <taxon>Ranoidea</taxon>
        <taxon>Ranidae</taxon>
        <taxon>Aquarana</taxon>
    </lineage>
</organism>
<gene>
    <name evidence="2" type="ORF">AB205_0197340</name>
</gene>
<evidence type="ECO:0000313" key="2">
    <source>
        <dbReference type="EMBL" id="PIO41049.1"/>
    </source>
</evidence>
<sequence>MSHPEKGARFLPASLFVWVLLCFFLQADALFTVPSTTWKVHRDAPCSWSQRHSSIM</sequence>
<dbReference type="Proteomes" id="UP000228934">
    <property type="component" value="Unassembled WGS sequence"/>
</dbReference>
<keyword evidence="1" id="KW-0732">Signal</keyword>
<dbReference type="EMBL" id="KV923848">
    <property type="protein sequence ID" value="PIO41049.1"/>
    <property type="molecule type" value="Genomic_DNA"/>
</dbReference>
<feature type="signal peptide" evidence="1">
    <location>
        <begin position="1"/>
        <end position="29"/>
    </location>
</feature>
<reference evidence="3" key="1">
    <citation type="journal article" date="2017" name="Nat. Commun.">
        <title>The North American bullfrog draft genome provides insight into hormonal regulation of long noncoding RNA.</title>
        <authorList>
            <person name="Hammond S.A."/>
            <person name="Warren R.L."/>
            <person name="Vandervalk B.P."/>
            <person name="Kucuk E."/>
            <person name="Khan H."/>
            <person name="Gibb E.A."/>
            <person name="Pandoh P."/>
            <person name="Kirk H."/>
            <person name="Zhao Y."/>
            <person name="Jones M."/>
            <person name="Mungall A.J."/>
            <person name="Coope R."/>
            <person name="Pleasance S."/>
            <person name="Moore R.A."/>
            <person name="Holt R.A."/>
            <person name="Round J.M."/>
            <person name="Ohora S."/>
            <person name="Walle B.V."/>
            <person name="Veldhoen N."/>
            <person name="Helbing C.C."/>
            <person name="Birol I."/>
        </authorList>
    </citation>
    <scope>NUCLEOTIDE SEQUENCE [LARGE SCALE GENOMIC DNA]</scope>
</reference>
<evidence type="ECO:0000313" key="3">
    <source>
        <dbReference type="Proteomes" id="UP000228934"/>
    </source>
</evidence>
<dbReference type="OrthoDB" id="5568754at2759"/>
<evidence type="ECO:0000256" key="1">
    <source>
        <dbReference type="SAM" id="SignalP"/>
    </source>
</evidence>
<name>A0A2G9SLH2_AQUCT</name>
<keyword evidence="3" id="KW-1185">Reference proteome</keyword>
<protein>
    <submittedName>
        <fullName evidence="2">Uncharacterized protein</fullName>
    </submittedName>
</protein>
<accession>A0A2G9SLH2</accession>
<proteinExistence type="predicted"/>